<reference evidence="2" key="1">
    <citation type="journal article" date="2012" name="PLoS Genet.">
        <title>The genomes of the fungal plant pathogens Cladosporium fulvum and Dothistroma septosporum reveal adaptation to different hosts and lifestyles but also signatures of common ancestry.</title>
        <authorList>
            <person name="de Wit P.J.G.M."/>
            <person name="van der Burgt A."/>
            <person name="Oekmen B."/>
            <person name="Stergiopoulos I."/>
            <person name="Abd-Elsalam K.A."/>
            <person name="Aerts A.L."/>
            <person name="Bahkali A.H."/>
            <person name="Beenen H.G."/>
            <person name="Chettri P."/>
            <person name="Cox M.P."/>
            <person name="Datema E."/>
            <person name="de Vries R.P."/>
            <person name="Dhillon B."/>
            <person name="Ganley A.R."/>
            <person name="Griffiths S.A."/>
            <person name="Guo Y."/>
            <person name="Hamelin R.C."/>
            <person name="Henrissat B."/>
            <person name="Kabir M.S."/>
            <person name="Jashni M.K."/>
            <person name="Kema G."/>
            <person name="Klaubauf S."/>
            <person name="Lapidus A."/>
            <person name="Levasseur A."/>
            <person name="Lindquist E."/>
            <person name="Mehrabi R."/>
            <person name="Ohm R.A."/>
            <person name="Owen T.J."/>
            <person name="Salamov A."/>
            <person name="Schwelm A."/>
            <person name="Schijlen E."/>
            <person name="Sun H."/>
            <person name="van den Burg H.A."/>
            <person name="van Ham R.C.H.J."/>
            <person name="Zhang S."/>
            <person name="Goodwin S.B."/>
            <person name="Grigoriev I.V."/>
            <person name="Collemare J."/>
            <person name="Bradshaw R.E."/>
        </authorList>
    </citation>
    <scope>NUCLEOTIDE SEQUENCE [LARGE SCALE GENOMIC DNA]</scope>
    <source>
        <strain evidence="2">NZE10 / CBS 128990</strain>
    </source>
</reference>
<dbReference type="HOGENOM" id="CLU_1704203_0_0_1"/>
<dbReference type="EMBL" id="KB446542">
    <property type="protein sequence ID" value="EME41637.1"/>
    <property type="molecule type" value="Genomic_DNA"/>
</dbReference>
<proteinExistence type="predicted"/>
<accession>N1PH04</accession>
<evidence type="ECO:0000313" key="1">
    <source>
        <dbReference type="EMBL" id="EME41637.1"/>
    </source>
</evidence>
<reference evidence="1 2" key="2">
    <citation type="journal article" date="2012" name="PLoS Pathog.">
        <title>Diverse lifestyles and strategies of plant pathogenesis encoded in the genomes of eighteen Dothideomycetes fungi.</title>
        <authorList>
            <person name="Ohm R.A."/>
            <person name="Feau N."/>
            <person name="Henrissat B."/>
            <person name="Schoch C.L."/>
            <person name="Horwitz B.A."/>
            <person name="Barry K.W."/>
            <person name="Condon B.J."/>
            <person name="Copeland A.C."/>
            <person name="Dhillon B."/>
            <person name="Glaser F."/>
            <person name="Hesse C.N."/>
            <person name="Kosti I."/>
            <person name="LaButti K."/>
            <person name="Lindquist E.A."/>
            <person name="Lucas S."/>
            <person name="Salamov A.A."/>
            <person name="Bradshaw R.E."/>
            <person name="Ciuffetti L."/>
            <person name="Hamelin R.C."/>
            <person name="Kema G.H.J."/>
            <person name="Lawrence C."/>
            <person name="Scott J.A."/>
            <person name="Spatafora J.W."/>
            <person name="Turgeon B.G."/>
            <person name="de Wit P.J.G.M."/>
            <person name="Zhong S."/>
            <person name="Goodwin S.B."/>
            <person name="Grigoriev I.V."/>
        </authorList>
    </citation>
    <scope>NUCLEOTIDE SEQUENCE [LARGE SCALE GENOMIC DNA]</scope>
    <source>
        <strain evidence="2">NZE10 / CBS 128990</strain>
    </source>
</reference>
<protein>
    <submittedName>
        <fullName evidence="1">Uncharacterized protein</fullName>
    </submittedName>
</protein>
<sequence length="154" mass="15804">METITGTDTATASATATATATAVAAAGSMGGAGANGFMIEGVMGLSVVKNTAQWSGATGGSAVWSKYSRASSAQFGLGSAVRRTHSEPAKTSLSMETLIPIRRGAWETGYRTDMTHRALFALTTLANAIAKISANAISISEQKRTQQSATPKFP</sequence>
<gene>
    <name evidence="1" type="ORF">DOTSEDRAFT_36996</name>
</gene>
<name>N1PH04_DOTSN</name>
<evidence type="ECO:0000313" key="2">
    <source>
        <dbReference type="Proteomes" id="UP000016933"/>
    </source>
</evidence>
<keyword evidence="2" id="KW-1185">Reference proteome</keyword>
<dbReference type="Proteomes" id="UP000016933">
    <property type="component" value="Unassembled WGS sequence"/>
</dbReference>
<organism evidence="1 2">
    <name type="scientific">Dothistroma septosporum (strain NZE10 / CBS 128990)</name>
    <name type="common">Red band needle blight fungus</name>
    <name type="synonym">Mycosphaerella pini</name>
    <dbReference type="NCBI Taxonomy" id="675120"/>
    <lineage>
        <taxon>Eukaryota</taxon>
        <taxon>Fungi</taxon>
        <taxon>Dikarya</taxon>
        <taxon>Ascomycota</taxon>
        <taxon>Pezizomycotina</taxon>
        <taxon>Dothideomycetes</taxon>
        <taxon>Dothideomycetidae</taxon>
        <taxon>Mycosphaerellales</taxon>
        <taxon>Mycosphaerellaceae</taxon>
        <taxon>Dothistroma</taxon>
    </lineage>
</organism>
<dbReference type="AlphaFoldDB" id="N1PH04"/>